<keyword evidence="4 10" id="KW-0677">Repeat</keyword>
<dbReference type="InterPro" id="IPR017900">
    <property type="entry name" value="4Fe4S_Fe_S_CS"/>
</dbReference>
<keyword evidence="6 10" id="KW-0249">Electron transport</keyword>
<dbReference type="RefSeq" id="WP_028528385.1">
    <property type="nucleotide sequence ID" value="NZ_CABLBR010000010.1"/>
</dbReference>
<dbReference type="Gene3D" id="3.30.70.20">
    <property type="match status" value="2"/>
</dbReference>
<evidence type="ECO:0000256" key="11">
    <source>
        <dbReference type="SAM" id="Phobius"/>
    </source>
</evidence>
<feature type="binding site" evidence="10">
    <location>
        <position position="52"/>
    </location>
    <ligand>
        <name>[4Fe-4S] cluster</name>
        <dbReference type="ChEBI" id="CHEBI:49883"/>
        <label>1</label>
    </ligand>
</feature>
<accession>A0ABY5VIG6</accession>
<comment type="subunit">
    <text evidence="10">The complex is composed of six subunits: RnfA, RnfB, RnfC, RnfD, RnfE and RnfG.</text>
</comment>
<dbReference type="PROSITE" id="PS00198">
    <property type="entry name" value="4FE4S_FER_1"/>
    <property type="match status" value="1"/>
</dbReference>
<comment type="caution">
    <text evidence="10">Lacks conserved residue(s) required for the propagation of feature annotation.</text>
</comment>
<evidence type="ECO:0000313" key="15">
    <source>
        <dbReference type="Proteomes" id="UP001060164"/>
    </source>
</evidence>
<dbReference type="CDD" id="cd10549">
    <property type="entry name" value="MtMvhB_like"/>
    <property type="match status" value="1"/>
</dbReference>
<dbReference type="Pfam" id="PF04060">
    <property type="entry name" value="FeS"/>
    <property type="match status" value="1"/>
</dbReference>
<evidence type="ECO:0000256" key="6">
    <source>
        <dbReference type="ARBA" id="ARBA00022982"/>
    </source>
</evidence>
<dbReference type="InterPro" id="IPR017896">
    <property type="entry name" value="4Fe4S_Fe-S-bd"/>
</dbReference>
<dbReference type="PANTHER" id="PTHR43560:SF1">
    <property type="entry name" value="ION-TRANSLOCATING OXIDOREDUCTASE COMPLEX SUBUNIT B"/>
    <property type="match status" value="1"/>
</dbReference>
<feature type="binding site" evidence="10">
    <location>
        <position position="171"/>
    </location>
    <ligand>
        <name>[4Fe-4S] cluster</name>
        <dbReference type="ChEBI" id="CHEBI:49883"/>
        <label>3</label>
    </ligand>
</feature>
<feature type="domain" description="4Fe-4S ferredoxin-type" evidence="12">
    <location>
        <begin position="205"/>
        <end position="235"/>
    </location>
</feature>
<feature type="binding site" evidence="10">
    <location>
        <position position="148"/>
    </location>
    <ligand>
        <name>[4Fe-4S] cluster</name>
        <dbReference type="ChEBI" id="CHEBI:49883"/>
        <label>2</label>
    </ligand>
</feature>
<evidence type="ECO:0000256" key="8">
    <source>
        <dbReference type="ARBA" id="ARBA00023014"/>
    </source>
</evidence>
<protein>
    <recommendedName>
        <fullName evidence="10">Ion-translocating oxidoreductase complex subunit B</fullName>
        <ecNumber evidence="10">7.-.-.-</ecNumber>
    </recommendedName>
    <alternativeName>
        <fullName evidence="10">Rnf electron transport complex subunit B</fullName>
    </alternativeName>
</protein>
<feature type="binding site" evidence="10">
    <location>
        <position position="74"/>
    </location>
    <ligand>
        <name>[4Fe-4S] cluster</name>
        <dbReference type="ChEBI" id="CHEBI:49883"/>
        <label>1</label>
    </ligand>
</feature>
<dbReference type="PROSITE" id="PS51379">
    <property type="entry name" value="4FE4S_FER_2"/>
    <property type="match status" value="3"/>
</dbReference>
<dbReference type="InterPro" id="IPR050395">
    <property type="entry name" value="4Fe4S_Ferredoxin_RnfB"/>
</dbReference>
<proteinExistence type="inferred from homology"/>
<feature type="region of interest" description="Hydrophobic" evidence="10">
    <location>
        <begin position="1"/>
        <end position="26"/>
    </location>
</feature>
<dbReference type="PANTHER" id="PTHR43560">
    <property type="entry name" value="ION-TRANSLOCATING OXIDOREDUCTASE COMPLEX SUBUNIT B"/>
    <property type="match status" value="1"/>
</dbReference>
<feature type="domain" description="4Fe-4S ferredoxin-type" evidence="12">
    <location>
        <begin position="236"/>
        <end position="264"/>
    </location>
</feature>
<dbReference type="InterPro" id="IPR007202">
    <property type="entry name" value="4Fe-4S_dom"/>
</dbReference>
<evidence type="ECO:0000256" key="9">
    <source>
        <dbReference type="ARBA" id="ARBA00023136"/>
    </source>
</evidence>
<feature type="binding site" evidence="10">
    <location>
        <position position="174"/>
    </location>
    <ligand>
        <name>[4Fe-4S] cluster</name>
        <dbReference type="ChEBI" id="CHEBI:49883"/>
        <label>3</label>
    </ligand>
</feature>
<dbReference type="EC" id="7.-.-.-" evidence="10"/>
<evidence type="ECO:0000256" key="1">
    <source>
        <dbReference type="ARBA" id="ARBA00022448"/>
    </source>
</evidence>
<comment type="cofactor">
    <cofactor evidence="10">
        <name>[4Fe-4S] cluster</name>
        <dbReference type="ChEBI" id="CHEBI:49883"/>
    </cofactor>
    <text evidence="10">Binds 3 [4Fe-4S] clusters.</text>
</comment>
<evidence type="ECO:0000259" key="12">
    <source>
        <dbReference type="PROSITE" id="PS51379"/>
    </source>
</evidence>
<keyword evidence="8 10" id="KW-0411">Iron-sulfur</keyword>
<feature type="binding site" evidence="10">
    <location>
        <position position="177"/>
    </location>
    <ligand>
        <name>[4Fe-4S] cluster</name>
        <dbReference type="ChEBI" id="CHEBI:49883"/>
        <label>3</label>
    </ligand>
</feature>
<keyword evidence="11" id="KW-0812">Transmembrane</keyword>
<comment type="function">
    <text evidence="10">Part of a membrane-bound complex that couples electron transfer with translocation of ions across the membrane.</text>
</comment>
<name>A0ABY5VIG6_9FIRM</name>
<dbReference type="HAMAP" id="MF_00463">
    <property type="entry name" value="RsxB_RnfB"/>
    <property type="match status" value="1"/>
</dbReference>
<dbReference type="SUPFAM" id="SSF54862">
    <property type="entry name" value="4Fe-4S ferredoxins"/>
    <property type="match status" value="1"/>
</dbReference>
<evidence type="ECO:0000256" key="2">
    <source>
        <dbReference type="ARBA" id="ARBA00022485"/>
    </source>
</evidence>
<feature type="domain" description="4Fe-4S" evidence="13">
    <location>
        <begin position="32"/>
        <end position="91"/>
    </location>
</feature>
<keyword evidence="5 10" id="KW-1278">Translocase</keyword>
<keyword evidence="9 10" id="KW-0472">Membrane</keyword>
<dbReference type="Pfam" id="PF00037">
    <property type="entry name" value="Fer4"/>
    <property type="match status" value="1"/>
</dbReference>
<reference evidence="14" key="1">
    <citation type="journal article" date="2022" name="Cell">
        <title>Design, construction, and in vivo augmentation of a complex gut microbiome.</title>
        <authorList>
            <person name="Cheng A.G."/>
            <person name="Ho P.Y."/>
            <person name="Aranda-Diaz A."/>
            <person name="Jain S."/>
            <person name="Yu F.B."/>
            <person name="Meng X."/>
            <person name="Wang M."/>
            <person name="Iakiviak M."/>
            <person name="Nagashima K."/>
            <person name="Zhao A."/>
            <person name="Murugkar P."/>
            <person name="Patil A."/>
            <person name="Atabakhsh K."/>
            <person name="Weakley A."/>
            <person name="Yan J."/>
            <person name="Brumbaugh A.R."/>
            <person name="Higginbottom S."/>
            <person name="Dimas A."/>
            <person name="Shiver A.L."/>
            <person name="Deutschbauer A."/>
            <person name="Neff N."/>
            <person name="Sonnenburg J.L."/>
            <person name="Huang K.C."/>
            <person name="Fischbach M.A."/>
        </authorList>
    </citation>
    <scope>NUCLEOTIDE SEQUENCE</scope>
    <source>
        <strain evidence="14">DSM 19829</strain>
    </source>
</reference>
<feature type="binding site" evidence="10">
    <location>
        <position position="142"/>
    </location>
    <ligand>
        <name>[4Fe-4S] cluster</name>
        <dbReference type="ChEBI" id="CHEBI:49883"/>
        <label>2</label>
    </ligand>
</feature>
<keyword evidence="10" id="KW-1003">Cell membrane</keyword>
<dbReference type="InterPro" id="IPR010207">
    <property type="entry name" value="Elect_transpt_cplx_RnfB/RsxB"/>
</dbReference>
<evidence type="ECO:0000313" key="14">
    <source>
        <dbReference type="EMBL" id="UWP59690.1"/>
    </source>
</evidence>
<dbReference type="Pfam" id="PF12838">
    <property type="entry name" value="Fer4_7"/>
    <property type="match status" value="1"/>
</dbReference>
<evidence type="ECO:0000256" key="5">
    <source>
        <dbReference type="ARBA" id="ARBA00022967"/>
    </source>
</evidence>
<feature type="binding site" evidence="10">
    <location>
        <position position="181"/>
    </location>
    <ligand>
        <name>[4Fe-4S] cluster</name>
        <dbReference type="ChEBI" id="CHEBI:49883"/>
        <label>2</label>
    </ligand>
</feature>
<evidence type="ECO:0000256" key="4">
    <source>
        <dbReference type="ARBA" id="ARBA00022737"/>
    </source>
</evidence>
<feature type="domain" description="4Fe-4S ferredoxin-type" evidence="12">
    <location>
        <begin position="162"/>
        <end position="191"/>
    </location>
</feature>
<feature type="binding site" evidence="10">
    <location>
        <position position="57"/>
    </location>
    <ligand>
        <name>[4Fe-4S] cluster</name>
        <dbReference type="ChEBI" id="CHEBI:49883"/>
        <label>1</label>
    </ligand>
</feature>
<feature type="binding site" evidence="10">
    <location>
        <position position="49"/>
    </location>
    <ligand>
        <name>[4Fe-4S] cluster</name>
        <dbReference type="ChEBI" id="CHEBI:49883"/>
        <label>1</label>
    </ligand>
</feature>
<keyword evidence="11" id="KW-1133">Transmembrane helix</keyword>
<organism evidence="14 15">
    <name type="scientific">Ruminococcus gauvreauii</name>
    <dbReference type="NCBI Taxonomy" id="438033"/>
    <lineage>
        <taxon>Bacteria</taxon>
        <taxon>Bacillati</taxon>
        <taxon>Bacillota</taxon>
        <taxon>Clostridia</taxon>
        <taxon>Eubacteriales</taxon>
        <taxon>Oscillospiraceae</taxon>
        <taxon>Ruminococcus</taxon>
    </lineage>
</organism>
<evidence type="ECO:0000256" key="10">
    <source>
        <dbReference type="HAMAP-Rule" id="MF_00463"/>
    </source>
</evidence>
<keyword evidence="3 10" id="KW-0479">Metal-binding</keyword>
<feature type="transmembrane region" description="Helical" evidence="11">
    <location>
        <begin position="6"/>
        <end position="26"/>
    </location>
</feature>
<dbReference type="EMBL" id="CP102290">
    <property type="protein sequence ID" value="UWP59690.1"/>
    <property type="molecule type" value="Genomic_DNA"/>
</dbReference>
<keyword evidence="7 10" id="KW-0408">Iron</keyword>
<keyword evidence="2 10" id="KW-0004">4Fe-4S</keyword>
<feature type="binding site" evidence="10">
    <location>
        <position position="138"/>
    </location>
    <ligand>
        <name>[4Fe-4S] cluster</name>
        <dbReference type="ChEBI" id="CHEBI:49883"/>
        <label>2</label>
    </ligand>
</feature>
<dbReference type="PROSITE" id="PS51656">
    <property type="entry name" value="4FE4S"/>
    <property type="match status" value="1"/>
</dbReference>
<evidence type="ECO:0000256" key="3">
    <source>
        <dbReference type="ARBA" id="ARBA00022723"/>
    </source>
</evidence>
<comment type="subcellular location">
    <subcellularLocation>
        <location evidence="10">Cell membrane</location>
    </subcellularLocation>
</comment>
<gene>
    <name evidence="10" type="primary">rnfB</name>
    <name evidence="14" type="ORF">NQ502_01100</name>
</gene>
<sequence length="264" mass="27573">MEIIIISAVIIGGIGLVIGLLLGLAGKKFAVEVDEREVAVRDALPGNNCGGCGYPGCDGLAAAIVKGEAAVNACPVGGAEAAAVIGKVMGQEVSETTRQVAFVRCGGSCSKAKNEYEYYGVEDCNMMIYVPNGGAKICNEGCLGFGSCVKACAFDALHIEDGIAVVDREKCKACGKCITACPQHLIDLVPYEQKTLVKCKCEQKGKAVITGCDAGCISCMKCVKNCPADAITMENNVAKIDFEKCTNCGTCQEVCPRHCIVSEF</sequence>
<dbReference type="NCBIfam" id="TIGR01944">
    <property type="entry name" value="rnfB"/>
    <property type="match status" value="1"/>
</dbReference>
<keyword evidence="1 10" id="KW-0813">Transport</keyword>
<dbReference type="Proteomes" id="UP001060164">
    <property type="component" value="Chromosome"/>
</dbReference>
<evidence type="ECO:0000259" key="13">
    <source>
        <dbReference type="PROSITE" id="PS51656"/>
    </source>
</evidence>
<keyword evidence="15" id="KW-1185">Reference proteome</keyword>
<comment type="similarity">
    <text evidence="10">Belongs to the 4Fe4S bacterial-type ferredoxin family. RnfB subfamily.</text>
</comment>
<dbReference type="Gene3D" id="1.10.15.40">
    <property type="entry name" value="Electron transport complex subunit B, putative Fe-S cluster"/>
    <property type="match status" value="1"/>
</dbReference>
<feature type="binding site" evidence="10">
    <location>
        <position position="152"/>
    </location>
    <ligand>
        <name>[4Fe-4S] cluster</name>
        <dbReference type="ChEBI" id="CHEBI:49883"/>
        <label>3</label>
    </ligand>
</feature>
<evidence type="ECO:0000256" key="7">
    <source>
        <dbReference type="ARBA" id="ARBA00023004"/>
    </source>
</evidence>